<sequence length="617" mass="72247">MRVTQQLNNNECGACVINSLINHFYHNENYHEVLDYCSINQLGLNLFEFENACIHFGINATSYQLSFNEFINLEINDYFVLLINKKEGNHFVIAKKNKDNIVIYDSAIGKYDLTYEELGKTFGGILIKVRKLKKVKINLKEKIDWFSLNPSWLIISVCIQMLIAGITVAFGLFMNSIIDLTINTQALKTLIFICFTFLIIGLMKNIGNYIYSWLIIKVSYDTYLTYKNKLLKRLFNKKKSFINKVDQNYFYLLNDAIYAIGYFELNNIPNLISDIVINFIIFIIVVIVNIPFLPIIAIGLIFELIYLFLAFIRQKDLYEKAIKTNNNINHLSQKYIFNQTHHHNAIINNHLKDDINQSFHSAIELHNTKNLFDNRLGLIKTIFNDAIYIAIVFVGILIINKKETMSVGQLFFIISTLVYFLNNLSNIAGFILQYINYKKMKNIYLMFYEVDNIQSTGNVVINKLKNISFNFNGSDIKIKHLHELKQINLGELSLFLTNRIVNNDYDFFINNINIKEINQISLNKMICYFNFEQRLLFKTDNELDLLQKPFVSEVMKKLDLANENKKITIYQLINLLNEKNKIIIFDNFFSIYNNEEKKLIKNTLLKNISKENFIIHN</sequence>
<dbReference type="KEGG" id="mgj:MGM1_5290"/>
<keyword evidence="4 6" id="KW-1133">Transmembrane helix</keyword>
<dbReference type="SUPFAM" id="SSF90123">
    <property type="entry name" value="ABC transporter transmembrane region"/>
    <property type="match status" value="1"/>
</dbReference>
<evidence type="ECO:0000256" key="4">
    <source>
        <dbReference type="ARBA" id="ARBA00022989"/>
    </source>
</evidence>
<dbReference type="Proteomes" id="UP000030066">
    <property type="component" value="Chromosome"/>
</dbReference>
<feature type="transmembrane region" description="Helical" evidence="6">
    <location>
        <begin position="152"/>
        <end position="174"/>
    </location>
</feature>
<reference evidence="9 10" key="1">
    <citation type="journal article" date="2014" name="PLoS ONE">
        <title>An emerging Mycoplasma associated with trichomoniasis, vaginal infection and disease.</title>
        <authorList>
            <consortium name="Vaginal Microbiome Consortium"/>
            <person name="Fettweis J.M."/>
            <person name="Serrano M.G."/>
            <person name="Huang B."/>
            <person name="Brooks J.P."/>
            <person name="Glascock A.L."/>
            <person name="Sheth N.U."/>
            <person name="Strauss J.F.III."/>
            <person name="Jefferson K.K."/>
            <person name="Buck G.A."/>
        </authorList>
    </citation>
    <scope>NUCLEOTIDE SEQUENCE [LARGE SCALE GENOMIC DNA]</scope>
    <source>
        <strain evidence="9 10">VCU_M1</strain>
    </source>
</reference>
<protein>
    <submittedName>
        <fullName evidence="9">ABC-type bacteriocin/lantibiotic exporter</fullName>
    </submittedName>
</protein>
<dbReference type="HOGENOM" id="CLU_000604_95_3_14"/>
<dbReference type="Gene3D" id="3.90.70.10">
    <property type="entry name" value="Cysteine proteinases"/>
    <property type="match status" value="1"/>
</dbReference>
<name>A0A097STH9_9BACT</name>
<feature type="domain" description="ABC transmembrane type-1" evidence="7">
    <location>
        <begin position="154"/>
        <end position="436"/>
    </location>
</feature>
<dbReference type="GO" id="GO:0140359">
    <property type="term" value="F:ABC-type transporter activity"/>
    <property type="evidence" value="ECO:0007669"/>
    <property type="project" value="InterPro"/>
</dbReference>
<evidence type="ECO:0000259" key="7">
    <source>
        <dbReference type="PROSITE" id="PS50929"/>
    </source>
</evidence>
<dbReference type="STRING" id="1318617.MGM1_5290"/>
<dbReference type="GO" id="GO:0008233">
    <property type="term" value="F:peptidase activity"/>
    <property type="evidence" value="ECO:0007669"/>
    <property type="project" value="InterPro"/>
</dbReference>
<dbReference type="eggNOG" id="COG2274">
    <property type="taxonomic scope" value="Bacteria"/>
</dbReference>
<evidence type="ECO:0000256" key="3">
    <source>
        <dbReference type="ARBA" id="ARBA00022692"/>
    </source>
</evidence>
<evidence type="ECO:0000256" key="2">
    <source>
        <dbReference type="ARBA" id="ARBA00005417"/>
    </source>
</evidence>
<dbReference type="PROSITE" id="PS50990">
    <property type="entry name" value="PEPTIDASE_C39"/>
    <property type="match status" value="1"/>
</dbReference>
<feature type="transmembrane region" description="Helical" evidence="6">
    <location>
        <begin position="382"/>
        <end position="399"/>
    </location>
</feature>
<proteinExistence type="inferred from homology"/>
<dbReference type="AlphaFoldDB" id="A0A097STH9"/>
<feature type="transmembrane region" description="Helical" evidence="6">
    <location>
        <begin position="275"/>
        <end position="308"/>
    </location>
</feature>
<evidence type="ECO:0000256" key="1">
    <source>
        <dbReference type="ARBA" id="ARBA00004651"/>
    </source>
</evidence>
<organism evidence="9 10">
    <name type="scientific">Candidatus Malacoplasma girerdii</name>
    <dbReference type="NCBI Taxonomy" id="1318617"/>
    <lineage>
        <taxon>Bacteria</taxon>
        <taxon>Bacillati</taxon>
        <taxon>Mycoplasmatota</taxon>
        <taxon>Mycoplasmoidales</taxon>
        <taxon>Mycoplasmoidaceae</taxon>
        <taxon>Malacoplasma</taxon>
    </lineage>
</organism>
<dbReference type="PROSITE" id="PS50929">
    <property type="entry name" value="ABC_TM1F"/>
    <property type="match status" value="1"/>
</dbReference>
<feature type="domain" description="Peptidase C39" evidence="8">
    <location>
        <begin position="6"/>
        <end position="129"/>
    </location>
</feature>
<dbReference type="Gene3D" id="1.20.1560.10">
    <property type="entry name" value="ABC transporter type 1, transmembrane domain"/>
    <property type="match status" value="1"/>
</dbReference>
<accession>A0A097STH9</accession>
<evidence type="ECO:0000256" key="5">
    <source>
        <dbReference type="ARBA" id="ARBA00023136"/>
    </source>
</evidence>
<dbReference type="EMBL" id="CP007711">
    <property type="protein sequence ID" value="AIV03889.1"/>
    <property type="molecule type" value="Genomic_DNA"/>
</dbReference>
<dbReference type="Pfam" id="PF03412">
    <property type="entry name" value="Peptidase_C39"/>
    <property type="match status" value="1"/>
</dbReference>
<keyword evidence="3 6" id="KW-0812">Transmembrane</keyword>
<comment type="subcellular location">
    <subcellularLocation>
        <location evidence="1">Cell membrane</location>
        <topology evidence="1">Multi-pass membrane protein</topology>
    </subcellularLocation>
</comment>
<evidence type="ECO:0000313" key="9">
    <source>
        <dbReference type="EMBL" id="AIV03889.1"/>
    </source>
</evidence>
<keyword evidence="10" id="KW-1185">Reference proteome</keyword>
<evidence type="ECO:0000259" key="8">
    <source>
        <dbReference type="PROSITE" id="PS50990"/>
    </source>
</evidence>
<keyword evidence="5 6" id="KW-0472">Membrane</keyword>
<feature type="transmembrane region" description="Helical" evidence="6">
    <location>
        <begin position="186"/>
        <end position="203"/>
    </location>
</feature>
<comment type="similarity">
    <text evidence="2">Belongs to the ABC transporter superfamily.</text>
</comment>
<dbReference type="InterPro" id="IPR005074">
    <property type="entry name" value="Peptidase_C39"/>
</dbReference>
<dbReference type="GO" id="GO:0006508">
    <property type="term" value="P:proteolysis"/>
    <property type="evidence" value="ECO:0007669"/>
    <property type="project" value="InterPro"/>
</dbReference>
<evidence type="ECO:0000256" key="6">
    <source>
        <dbReference type="SAM" id="Phobius"/>
    </source>
</evidence>
<gene>
    <name evidence="9" type="ORF">MGM1_5290</name>
</gene>
<dbReference type="InterPro" id="IPR036640">
    <property type="entry name" value="ABC1_TM_sf"/>
</dbReference>
<evidence type="ECO:0000313" key="10">
    <source>
        <dbReference type="Proteomes" id="UP000030066"/>
    </source>
</evidence>
<dbReference type="GO" id="GO:0005524">
    <property type="term" value="F:ATP binding"/>
    <property type="evidence" value="ECO:0007669"/>
    <property type="project" value="InterPro"/>
</dbReference>
<feature type="transmembrane region" description="Helical" evidence="6">
    <location>
        <begin position="411"/>
        <end position="435"/>
    </location>
</feature>
<dbReference type="GO" id="GO:0005886">
    <property type="term" value="C:plasma membrane"/>
    <property type="evidence" value="ECO:0007669"/>
    <property type="project" value="UniProtKB-SubCell"/>
</dbReference>
<dbReference type="InterPro" id="IPR011527">
    <property type="entry name" value="ABC1_TM_dom"/>
</dbReference>